<dbReference type="OrthoDB" id="9795634at2"/>
<dbReference type="Gene3D" id="3.40.50.150">
    <property type="entry name" value="Vaccinia Virus protein VP39"/>
    <property type="match status" value="1"/>
</dbReference>
<dbReference type="PANTHER" id="PTHR42912">
    <property type="entry name" value="METHYLTRANSFERASE"/>
    <property type="match status" value="1"/>
</dbReference>
<dbReference type="CDD" id="cd02440">
    <property type="entry name" value="AdoMet_MTases"/>
    <property type="match status" value="1"/>
</dbReference>
<name>A0A2S0WKB2_9ACTN</name>
<dbReference type="InterPro" id="IPR013216">
    <property type="entry name" value="Methyltransf_11"/>
</dbReference>
<dbReference type="Proteomes" id="UP000244384">
    <property type="component" value="Chromosome"/>
</dbReference>
<dbReference type="GO" id="GO:0032259">
    <property type="term" value="P:methylation"/>
    <property type="evidence" value="ECO:0007669"/>
    <property type="project" value="UniProtKB-KW"/>
</dbReference>
<dbReference type="SUPFAM" id="SSF53335">
    <property type="entry name" value="S-adenosyl-L-methionine-dependent methyltransferases"/>
    <property type="match status" value="1"/>
</dbReference>
<keyword evidence="2" id="KW-1185">Reference proteome</keyword>
<dbReference type="AlphaFoldDB" id="A0A2S0WKB2"/>
<dbReference type="InterPro" id="IPR050508">
    <property type="entry name" value="Methyltransf_Superfamily"/>
</dbReference>
<protein>
    <submittedName>
        <fullName evidence="1">Class I SAM-dependent methyltransferase</fullName>
    </submittedName>
</protein>
<sequence length="255" mass="27140">MTSTGRGGSASLAATDYWWYRARTALLGTILAHRVGAPQRVLDVGSADGPSVGWLHDHDGLHVSVDIDPRGLSAGGVCGSALLLPFGDDSFDVVGAFDVVEHCEPESVALAELQRVLKPGGTLMLSVPAYQWAWSSFDDANGHHRRYTRGRAVRAVELAGLQVDRATYAFAAVFPLFAAQRVLKRAVERLQRRGAAAPSDIVDLPPVSPGVSGLLMGLCRLDQRLLRRTNLPFGSSVVLAASKAPQPAPLARSQA</sequence>
<dbReference type="EMBL" id="CP026952">
    <property type="protein sequence ID" value="AWB91722.1"/>
    <property type="molecule type" value="Genomic_DNA"/>
</dbReference>
<dbReference type="GO" id="GO:0008757">
    <property type="term" value="F:S-adenosylmethionine-dependent methyltransferase activity"/>
    <property type="evidence" value="ECO:0007669"/>
    <property type="project" value="InterPro"/>
</dbReference>
<dbReference type="PANTHER" id="PTHR42912:SF80">
    <property type="entry name" value="METHYLTRANSFERASE DOMAIN-CONTAINING PROTEIN"/>
    <property type="match status" value="1"/>
</dbReference>
<proteinExistence type="predicted"/>
<accession>A0A2S0WKB2</accession>
<dbReference type="Pfam" id="PF08241">
    <property type="entry name" value="Methyltransf_11"/>
    <property type="match status" value="1"/>
</dbReference>
<reference evidence="2" key="1">
    <citation type="submission" date="2018-01" db="EMBL/GenBank/DDBJ databases">
        <authorList>
            <person name="Li J."/>
        </authorList>
    </citation>
    <scope>NUCLEOTIDE SEQUENCE [LARGE SCALE GENOMIC DNA]</scope>
    <source>
        <strain evidence="2">592</strain>
    </source>
</reference>
<evidence type="ECO:0000313" key="1">
    <source>
        <dbReference type="EMBL" id="AWB91722.1"/>
    </source>
</evidence>
<dbReference type="InterPro" id="IPR029063">
    <property type="entry name" value="SAM-dependent_MTases_sf"/>
</dbReference>
<dbReference type="RefSeq" id="WP_108577368.1">
    <property type="nucleotide sequence ID" value="NZ_CP026952.1"/>
</dbReference>
<keyword evidence="1" id="KW-0808">Transferase</keyword>
<keyword evidence="1" id="KW-0489">Methyltransferase</keyword>
<gene>
    <name evidence="1" type="ORF">C3E78_05595</name>
</gene>
<accession>A0A5F2F099</accession>
<organism evidence="1 2">
    <name type="scientific">Aeromicrobium chenweiae</name>
    <dbReference type="NCBI Taxonomy" id="2079793"/>
    <lineage>
        <taxon>Bacteria</taxon>
        <taxon>Bacillati</taxon>
        <taxon>Actinomycetota</taxon>
        <taxon>Actinomycetes</taxon>
        <taxon>Propionibacteriales</taxon>
        <taxon>Nocardioidaceae</taxon>
        <taxon>Aeromicrobium</taxon>
    </lineage>
</organism>
<dbReference type="KEGG" id="aez:C3E78_05595"/>
<evidence type="ECO:0000313" key="2">
    <source>
        <dbReference type="Proteomes" id="UP000244384"/>
    </source>
</evidence>